<protein>
    <submittedName>
        <fullName evidence="1">7364_t:CDS:1</fullName>
    </submittedName>
</protein>
<organism evidence="1 2">
    <name type="scientific">Funneliformis geosporum</name>
    <dbReference type="NCBI Taxonomy" id="1117311"/>
    <lineage>
        <taxon>Eukaryota</taxon>
        <taxon>Fungi</taxon>
        <taxon>Fungi incertae sedis</taxon>
        <taxon>Mucoromycota</taxon>
        <taxon>Glomeromycotina</taxon>
        <taxon>Glomeromycetes</taxon>
        <taxon>Glomerales</taxon>
        <taxon>Glomeraceae</taxon>
        <taxon>Funneliformis</taxon>
    </lineage>
</organism>
<evidence type="ECO:0000313" key="2">
    <source>
        <dbReference type="Proteomes" id="UP001153678"/>
    </source>
</evidence>
<proteinExistence type="predicted"/>
<dbReference type="OrthoDB" id="2304091at2759"/>
<comment type="caution">
    <text evidence="1">The sequence shown here is derived from an EMBL/GenBank/DDBJ whole genome shotgun (WGS) entry which is preliminary data.</text>
</comment>
<dbReference type="AlphaFoldDB" id="A0A9W4T852"/>
<dbReference type="EMBL" id="CAMKVN010012986">
    <property type="protein sequence ID" value="CAI2195752.1"/>
    <property type="molecule type" value="Genomic_DNA"/>
</dbReference>
<name>A0A9W4T852_9GLOM</name>
<evidence type="ECO:0000313" key="1">
    <source>
        <dbReference type="EMBL" id="CAI2195752.1"/>
    </source>
</evidence>
<keyword evidence="2" id="KW-1185">Reference proteome</keyword>
<accession>A0A9W4T852</accession>
<feature type="non-terminal residue" evidence="1">
    <location>
        <position position="136"/>
    </location>
</feature>
<dbReference type="Proteomes" id="UP001153678">
    <property type="component" value="Unassembled WGS sequence"/>
</dbReference>
<sequence length="136" mass="15722">MSDETSLTIGNINFRDKRKREVVNYIWLHFIRNNTETPGKFGAECKYCSSKFVKELNAGYNPPTHEYLSDRIVEPLKAAITIGKNLGFDLEYLRVLCLYHTIEYGFEELYNWWNLIDSSPNPNSLSQIAQHPNSAS</sequence>
<gene>
    <name evidence="1" type="ORF">FWILDA_LOCUS17234</name>
</gene>
<reference evidence="1" key="1">
    <citation type="submission" date="2022-08" db="EMBL/GenBank/DDBJ databases">
        <authorList>
            <person name="Kallberg Y."/>
            <person name="Tangrot J."/>
            <person name="Rosling A."/>
        </authorList>
    </citation>
    <scope>NUCLEOTIDE SEQUENCE</scope>
    <source>
        <strain evidence="1">Wild A</strain>
    </source>
</reference>